<sequence length="67" mass="7943">MKVGGHMFKESIRLPLIFFVVANVWQLIVNNEVQWVDNAGVSFIMFLIILFINWSKKPYIWKEDNSK</sequence>
<feature type="transmembrane region" description="Helical" evidence="1">
    <location>
        <begin position="12"/>
        <end position="29"/>
    </location>
</feature>
<name>A0ABP3K4K9_9BACI</name>
<evidence type="ECO:0000313" key="3">
    <source>
        <dbReference type="Proteomes" id="UP001500740"/>
    </source>
</evidence>
<organism evidence="2 3">
    <name type="scientific">Alkalibacillus silvisoli</name>
    <dbReference type="NCBI Taxonomy" id="392823"/>
    <lineage>
        <taxon>Bacteria</taxon>
        <taxon>Bacillati</taxon>
        <taxon>Bacillota</taxon>
        <taxon>Bacilli</taxon>
        <taxon>Bacillales</taxon>
        <taxon>Bacillaceae</taxon>
        <taxon>Alkalibacillus</taxon>
    </lineage>
</organism>
<comment type="caution">
    <text evidence="2">The sequence shown here is derived from an EMBL/GenBank/DDBJ whole genome shotgun (WGS) entry which is preliminary data.</text>
</comment>
<protein>
    <submittedName>
        <fullName evidence="2">Uncharacterized protein</fullName>
    </submittedName>
</protein>
<gene>
    <name evidence="2" type="ORF">GCM10008935_29240</name>
</gene>
<accession>A0ABP3K4K9</accession>
<evidence type="ECO:0000256" key="1">
    <source>
        <dbReference type="SAM" id="Phobius"/>
    </source>
</evidence>
<dbReference type="Proteomes" id="UP001500740">
    <property type="component" value="Unassembled WGS sequence"/>
</dbReference>
<dbReference type="EMBL" id="BAAACZ010000029">
    <property type="protein sequence ID" value="GAA0471429.1"/>
    <property type="molecule type" value="Genomic_DNA"/>
</dbReference>
<evidence type="ECO:0000313" key="2">
    <source>
        <dbReference type="EMBL" id="GAA0471429.1"/>
    </source>
</evidence>
<keyword evidence="3" id="KW-1185">Reference proteome</keyword>
<keyword evidence="1" id="KW-0812">Transmembrane</keyword>
<keyword evidence="1" id="KW-1133">Transmembrane helix</keyword>
<feature type="transmembrane region" description="Helical" evidence="1">
    <location>
        <begin position="35"/>
        <end position="54"/>
    </location>
</feature>
<proteinExistence type="predicted"/>
<reference evidence="3" key="1">
    <citation type="journal article" date="2019" name="Int. J. Syst. Evol. Microbiol.">
        <title>The Global Catalogue of Microorganisms (GCM) 10K type strain sequencing project: providing services to taxonomists for standard genome sequencing and annotation.</title>
        <authorList>
            <consortium name="The Broad Institute Genomics Platform"/>
            <consortium name="The Broad Institute Genome Sequencing Center for Infectious Disease"/>
            <person name="Wu L."/>
            <person name="Ma J."/>
        </authorList>
    </citation>
    <scope>NUCLEOTIDE SEQUENCE [LARGE SCALE GENOMIC DNA]</scope>
    <source>
        <strain evidence="3">JCM 14193</strain>
    </source>
</reference>
<keyword evidence="1" id="KW-0472">Membrane</keyword>